<evidence type="ECO:0000313" key="1">
    <source>
        <dbReference type="EMBL" id="QWF72165.1"/>
    </source>
</evidence>
<evidence type="ECO:0000313" key="2">
    <source>
        <dbReference type="Proteomes" id="UP000676649"/>
    </source>
</evidence>
<keyword evidence="2" id="KW-1185">Reference proteome</keyword>
<organism evidence="1 2">
    <name type="scientific">Methylomonas paludis</name>
    <dbReference type="NCBI Taxonomy" id="1173101"/>
    <lineage>
        <taxon>Bacteria</taxon>
        <taxon>Pseudomonadati</taxon>
        <taxon>Pseudomonadota</taxon>
        <taxon>Gammaproteobacteria</taxon>
        <taxon>Methylococcales</taxon>
        <taxon>Methylococcaceae</taxon>
        <taxon>Methylomonas</taxon>
    </lineage>
</organism>
<dbReference type="KEGG" id="mpad:KEF85_06865"/>
<dbReference type="RefSeq" id="WP_215584399.1">
    <property type="nucleotide sequence ID" value="NZ_CP073754.1"/>
</dbReference>
<gene>
    <name evidence="1" type="ORF">KEF85_06865</name>
</gene>
<name>A0A975MQX9_9GAMM</name>
<dbReference type="InterPro" id="IPR036390">
    <property type="entry name" value="WH_DNA-bd_sf"/>
</dbReference>
<evidence type="ECO:0008006" key="3">
    <source>
        <dbReference type="Google" id="ProtNLM"/>
    </source>
</evidence>
<accession>A0A975MQX9</accession>
<protein>
    <recommendedName>
        <fullName evidence="3">Helix-turn-helix type 11 domain-containing protein</fullName>
    </recommendedName>
</protein>
<dbReference type="SUPFAM" id="SSF46785">
    <property type="entry name" value="Winged helix' DNA-binding domain"/>
    <property type="match status" value="1"/>
</dbReference>
<dbReference type="Proteomes" id="UP000676649">
    <property type="component" value="Chromosome"/>
</dbReference>
<dbReference type="EMBL" id="CP073754">
    <property type="protein sequence ID" value="QWF72165.1"/>
    <property type="molecule type" value="Genomic_DNA"/>
</dbReference>
<dbReference type="AlphaFoldDB" id="A0A975MQX9"/>
<dbReference type="Pfam" id="PF25212">
    <property type="entry name" value="HVO_A0114"/>
    <property type="match status" value="1"/>
</dbReference>
<reference evidence="1" key="1">
    <citation type="submission" date="2021-04" db="EMBL/GenBank/DDBJ databases">
        <title>Draft genome sequence data of methanotrophic Methylovulum sp. strain S1L and Methylomonas sp. strain S2AM isolated from boreal lake water columns.</title>
        <authorList>
            <person name="Rissanen A.J."/>
            <person name="Mangayil R."/>
            <person name="Svenning M.M."/>
            <person name="Khanongnuch R."/>
        </authorList>
    </citation>
    <scope>NUCLEOTIDE SEQUENCE</scope>
    <source>
        <strain evidence="1">S2AM</strain>
    </source>
</reference>
<sequence length="80" mass="9081">MAQFSVQFTPKCWELVEALKVAGPLTIYALAKRLGRHYRNVHKDVTALSDWLVIEKDETGKVFVPWDEIAVGWPLLNQAA</sequence>
<proteinExistence type="predicted"/>